<dbReference type="Pfam" id="PF00375">
    <property type="entry name" value="SDF"/>
    <property type="match status" value="1"/>
</dbReference>
<evidence type="ECO:0000256" key="4">
    <source>
        <dbReference type="ARBA" id="ARBA00022692"/>
    </source>
</evidence>
<feature type="transmembrane region" description="Helical" evidence="7">
    <location>
        <begin position="219"/>
        <end position="238"/>
    </location>
</feature>
<keyword evidence="5 7" id="KW-1133">Transmembrane helix</keyword>
<dbReference type="Gene3D" id="1.10.3860.10">
    <property type="entry name" value="Sodium:dicarboxylate symporter"/>
    <property type="match status" value="1"/>
</dbReference>
<keyword evidence="2" id="KW-0813">Transport</keyword>
<feature type="transmembrane region" description="Helical" evidence="7">
    <location>
        <begin position="43"/>
        <end position="64"/>
    </location>
</feature>
<feature type="transmembrane region" description="Helical" evidence="7">
    <location>
        <begin position="181"/>
        <end position="199"/>
    </location>
</feature>
<protein>
    <submittedName>
        <fullName evidence="8">Dicarboxylate/amino acid:cation symporter</fullName>
    </submittedName>
</protein>
<feature type="transmembrane region" description="Helical" evidence="7">
    <location>
        <begin position="301"/>
        <end position="321"/>
    </location>
</feature>
<name>A0A944CNC6_9BACI</name>
<evidence type="ECO:0000256" key="2">
    <source>
        <dbReference type="ARBA" id="ARBA00022448"/>
    </source>
</evidence>
<feature type="transmembrane region" description="Helical" evidence="7">
    <location>
        <begin position="142"/>
        <end position="160"/>
    </location>
</feature>
<gene>
    <name evidence="8" type="ORF">DYI25_18330</name>
</gene>
<evidence type="ECO:0000256" key="1">
    <source>
        <dbReference type="ARBA" id="ARBA00004651"/>
    </source>
</evidence>
<evidence type="ECO:0000256" key="5">
    <source>
        <dbReference type="ARBA" id="ARBA00022989"/>
    </source>
</evidence>
<feature type="transmembrane region" description="Helical" evidence="7">
    <location>
        <begin position="76"/>
        <end position="98"/>
    </location>
</feature>
<accession>A0A944CNC6</accession>
<dbReference type="PRINTS" id="PR00173">
    <property type="entry name" value="EDTRNSPORT"/>
</dbReference>
<sequence length="409" mass="43822">MNRKKMSLSNKTLIGMILGAIIGFIIGPRIEMISVIGDIFLKMLQMAIVPLIFFTVVSAIASMNDLKVLGRIGSKLILLFMGTTLAASVIGVIVGRTINPGKGLLLNDLPPVDAVAEAPTIQSVLINMFPQNILQAMAEANMLQVIVFAIFSGIAILLLQKDDRERITGIFQVLSRFVMKILNIVLEFSPYGVFALMAVTAGKYGTSIIGPLTKFIGTIYLGLFVQVLVVYFVLYYLFTRKNPFIMFKKIKSVWITSATTCSSKATMPVSIRTCEEDLHLSKNVVGLTIPVGASMNMDGNALWFGVVAIFVSALAGVELTLTQQLVAVFMGVLMTLGSPGIPGGIFVATAVFLNVLGLPLEVIGLLAGIFRIMDMGITTVNVVGSVVVASIIGRKGKTDIPIDAPALNS</sequence>
<proteinExistence type="predicted"/>
<keyword evidence="4 7" id="KW-0812">Transmembrane</keyword>
<dbReference type="SUPFAM" id="SSF118215">
    <property type="entry name" value="Proton glutamate symport protein"/>
    <property type="match status" value="1"/>
</dbReference>
<evidence type="ECO:0000256" key="6">
    <source>
        <dbReference type="ARBA" id="ARBA00023136"/>
    </source>
</evidence>
<dbReference type="InterPro" id="IPR036458">
    <property type="entry name" value="Na:dicarbo_symporter_sf"/>
</dbReference>
<dbReference type="InterPro" id="IPR001991">
    <property type="entry name" value="Na-dicarboxylate_symporter"/>
</dbReference>
<evidence type="ECO:0000313" key="8">
    <source>
        <dbReference type="EMBL" id="MBS8266384.1"/>
    </source>
</evidence>
<keyword evidence="9" id="KW-1185">Reference proteome</keyword>
<evidence type="ECO:0000256" key="7">
    <source>
        <dbReference type="SAM" id="Phobius"/>
    </source>
</evidence>
<dbReference type="AlphaFoldDB" id="A0A944CNC6"/>
<evidence type="ECO:0000313" key="9">
    <source>
        <dbReference type="Proteomes" id="UP000761411"/>
    </source>
</evidence>
<dbReference type="PANTHER" id="PTHR42865:SF7">
    <property type="entry name" value="PROTON_GLUTAMATE-ASPARTATE SYMPORTER"/>
    <property type="match status" value="1"/>
</dbReference>
<dbReference type="Proteomes" id="UP000761411">
    <property type="component" value="Unassembled WGS sequence"/>
</dbReference>
<dbReference type="EMBL" id="QTKX01000003">
    <property type="protein sequence ID" value="MBS8266384.1"/>
    <property type="molecule type" value="Genomic_DNA"/>
</dbReference>
<evidence type="ECO:0000256" key="3">
    <source>
        <dbReference type="ARBA" id="ARBA00022475"/>
    </source>
</evidence>
<reference evidence="8 9" key="1">
    <citation type="journal article" date="2021" name="Microorganisms">
        <title>Bacterial Dimethylsulfoniopropionate Biosynthesis in the East China Sea.</title>
        <authorList>
            <person name="Liu J."/>
            <person name="Zhang Y."/>
            <person name="Liu J."/>
            <person name="Zhong H."/>
            <person name="Williams B.T."/>
            <person name="Zheng Y."/>
            <person name="Curson A.R.J."/>
            <person name="Sun C."/>
            <person name="Sun H."/>
            <person name="Song D."/>
            <person name="Wagner Mackenzie B."/>
            <person name="Bermejo Martinez A."/>
            <person name="Todd J.D."/>
            <person name="Zhang X.H."/>
        </authorList>
    </citation>
    <scope>NUCLEOTIDE SEQUENCE [LARGE SCALE GENOMIC DNA]</scope>
    <source>
        <strain evidence="8 9">ESS08</strain>
    </source>
</reference>
<comment type="subcellular location">
    <subcellularLocation>
        <location evidence="1">Cell membrane</location>
        <topology evidence="1">Multi-pass membrane protein</topology>
    </subcellularLocation>
</comment>
<dbReference type="GO" id="GO:0005886">
    <property type="term" value="C:plasma membrane"/>
    <property type="evidence" value="ECO:0007669"/>
    <property type="project" value="UniProtKB-SubCell"/>
</dbReference>
<keyword evidence="6 7" id="KW-0472">Membrane</keyword>
<dbReference type="GO" id="GO:0015293">
    <property type="term" value="F:symporter activity"/>
    <property type="evidence" value="ECO:0007669"/>
    <property type="project" value="UniProtKB-KW"/>
</dbReference>
<keyword evidence="3" id="KW-1003">Cell membrane</keyword>
<feature type="transmembrane region" description="Helical" evidence="7">
    <location>
        <begin position="341"/>
        <end position="367"/>
    </location>
</feature>
<dbReference type="PANTHER" id="PTHR42865">
    <property type="entry name" value="PROTON/GLUTAMATE-ASPARTATE SYMPORTER"/>
    <property type="match status" value="1"/>
</dbReference>
<comment type="caution">
    <text evidence="8">The sequence shown here is derived from an EMBL/GenBank/DDBJ whole genome shotgun (WGS) entry which is preliminary data.</text>
</comment>
<dbReference type="RefSeq" id="WP_213371652.1">
    <property type="nucleotide sequence ID" value="NZ_QTKX01000003.1"/>
</dbReference>
<organism evidence="8 9">
    <name type="scientific">Mesobacillus boroniphilus</name>
    <dbReference type="NCBI Taxonomy" id="308892"/>
    <lineage>
        <taxon>Bacteria</taxon>
        <taxon>Bacillati</taxon>
        <taxon>Bacillota</taxon>
        <taxon>Bacilli</taxon>
        <taxon>Bacillales</taxon>
        <taxon>Bacillaceae</taxon>
        <taxon>Mesobacillus</taxon>
    </lineage>
</organism>
<feature type="transmembrane region" description="Helical" evidence="7">
    <location>
        <begin position="12"/>
        <end position="37"/>
    </location>
</feature>